<organism evidence="1 2">
    <name type="scientific">Sinorhizobium medicae</name>
    <dbReference type="NCBI Taxonomy" id="110321"/>
    <lineage>
        <taxon>Bacteria</taxon>
        <taxon>Pseudomonadati</taxon>
        <taxon>Pseudomonadota</taxon>
        <taxon>Alphaproteobacteria</taxon>
        <taxon>Hyphomicrobiales</taxon>
        <taxon>Rhizobiaceae</taxon>
        <taxon>Sinorhizobium/Ensifer group</taxon>
        <taxon>Sinorhizobium</taxon>
    </lineage>
</organism>
<keyword evidence="2" id="KW-1185">Reference proteome</keyword>
<sequence length="151" mass="16472">MPKGEKPKSKIVKLAEGNRSNVGIHRIYDEPQGLGHPRMPPGLNELAEEMWLDTVSSLPDGVLTRADEAALEAYAVNWSVFRQAREKLDKTGLLVQSPQGPVRNPLLVVMNNAVKAMMSTGSELGLTPAGRARLAHPDKWDSDPITLLLGE</sequence>
<dbReference type="EMBL" id="NBUC01000065">
    <property type="protein sequence ID" value="PLU04548.1"/>
    <property type="molecule type" value="Genomic_DNA"/>
</dbReference>
<dbReference type="Pfam" id="PF05119">
    <property type="entry name" value="Terminase_4"/>
    <property type="match status" value="1"/>
</dbReference>
<gene>
    <name evidence="1" type="ORF">BMJ33_11850</name>
</gene>
<comment type="caution">
    <text evidence="1">The sequence shown here is derived from an EMBL/GenBank/DDBJ whole genome shotgun (WGS) entry which is preliminary data.</text>
</comment>
<protein>
    <submittedName>
        <fullName evidence="1">Terminase</fullName>
    </submittedName>
</protein>
<accession>A0ABX4TN07</accession>
<evidence type="ECO:0000313" key="2">
    <source>
        <dbReference type="Proteomes" id="UP001190825"/>
    </source>
</evidence>
<proteinExistence type="predicted"/>
<dbReference type="NCBIfam" id="TIGR01558">
    <property type="entry name" value="sm_term_P27"/>
    <property type="match status" value="1"/>
</dbReference>
<name>A0ABX4TN07_9HYPH</name>
<dbReference type="InterPro" id="IPR006448">
    <property type="entry name" value="Phage_term_ssu_P27"/>
</dbReference>
<reference evidence="1 2" key="1">
    <citation type="journal article" date="2018" name="FEMS Microbiol. Ecol.">
        <title>Co-invading symbiotic mutualists of Medicago polymorpha retain high ancestral diversity and contain diverse accessory genomes.</title>
        <authorList>
            <person name="Porter S.S."/>
            <person name="Faber-Hammond J.J."/>
            <person name="Friesen M.L."/>
        </authorList>
    </citation>
    <scope>NUCLEOTIDE SEQUENCE [LARGE SCALE GENOMIC DNA]</scope>
    <source>
        <strain evidence="1 2">Str16</strain>
    </source>
</reference>
<evidence type="ECO:0000313" key="1">
    <source>
        <dbReference type="EMBL" id="PLU04548.1"/>
    </source>
</evidence>
<dbReference type="Proteomes" id="UP001190825">
    <property type="component" value="Unassembled WGS sequence"/>
</dbReference>